<evidence type="ECO:0000313" key="2">
    <source>
        <dbReference type="Proteomes" id="UP000020406"/>
    </source>
</evidence>
<accession>Z9JKD9</accession>
<dbReference type="Proteomes" id="UP000020406">
    <property type="component" value="Unassembled WGS sequence"/>
</dbReference>
<sequence length="131" mass="14167">MIVRYTLGRIVECELPGQYDQHTGRNLSGVVEEAAKETYLGQLHSKSQSIVITTLGSDKLSVVIVQMKISGQIYRRGSGYVPAVIDPLLSGEALDGHGVDARSMALAQTIVYARVADGWRQRACALHNAIG</sequence>
<organism evidence="1 2">
    <name type="scientific">Xylella taiwanensis</name>
    <dbReference type="NCBI Taxonomy" id="1444770"/>
    <lineage>
        <taxon>Bacteria</taxon>
        <taxon>Pseudomonadati</taxon>
        <taxon>Pseudomonadota</taxon>
        <taxon>Gammaproteobacteria</taxon>
        <taxon>Lysobacterales</taxon>
        <taxon>Lysobacteraceae</taxon>
        <taxon>Xylella</taxon>
    </lineage>
</organism>
<protein>
    <submittedName>
        <fullName evidence="1">Uncharacterized protein</fullName>
    </submittedName>
</protein>
<dbReference type="STRING" id="1444770.AF72_04555"/>
<dbReference type="EMBL" id="JDSQ01000006">
    <property type="protein sequence ID" value="EWS78624.1"/>
    <property type="molecule type" value="Genomic_DNA"/>
</dbReference>
<name>Z9JKD9_9GAMM</name>
<gene>
    <name evidence="1" type="ORF">AF72_04555</name>
</gene>
<evidence type="ECO:0000313" key="1">
    <source>
        <dbReference type="EMBL" id="EWS78624.1"/>
    </source>
</evidence>
<dbReference type="AlphaFoldDB" id="Z9JKD9"/>
<comment type="caution">
    <text evidence="1">The sequence shown here is derived from an EMBL/GenBank/DDBJ whole genome shotgun (WGS) entry which is preliminary data.</text>
</comment>
<proteinExistence type="predicted"/>
<reference evidence="1 2" key="1">
    <citation type="journal article" date="2014" name="Genome Announc.">
        <title>Draft Genome Sequence of Xylella fastidiosa Pear Leaf Scorch Strain in Taiwan.</title>
        <authorList>
            <person name="Su C.C."/>
            <person name="Deng W.L."/>
            <person name="Jan F.J."/>
            <person name="Chang C.J."/>
            <person name="Huang H."/>
            <person name="Chen J."/>
        </authorList>
    </citation>
    <scope>NUCLEOTIDE SEQUENCE [LARGE SCALE GENOMIC DNA]</scope>
    <source>
        <strain evidence="1 2">PLS229</strain>
    </source>
</reference>